<dbReference type="PROSITE" id="PS00108">
    <property type="entry name" value="PROTEIN_KINASE_ST"/>
    <property type="match status" value="1"/>
</dbReference>
<evidence type="ECO:0000256" key="4">
    <source>
        <dbReference type="ARBA" id="ARBA00022475"/>
    </source>
</evidence>
<keyword evidence="9" id="KW-0547">Nucleotide-binding</keyword>
<evidence type="ECO:0000313" key="18">
    <source>
        <dbReference type="EMBL" id="KAG8387235.1"/>
    </source>
</evidence>
<dbReference type="InterPro" id="IPR008271">
    <property type="entry name" value="Ser/Thr_kinase_AS"/>
</dbReference>
<keyword evidence="10" id="KW-0418">Kinase</keyword>
<keyword evidence="12" id="KW-1133">Transmembrane helix</keyword>
<dbReference type="Pfam" id="PF07714">
    <property type="entry name" value="PK_Tyr_Ser-Thr"/>
    <property type="match status" value="1"/>
</dbReference>
<dbReference type="EMBL" id="WHWC01000002">
    <property type="protein sequence ID" value="KAG8387235.1"/>
    <property type="molecule type" value="Genomic_DNA"/>
</dbReference>
<evidence type="ECO:0000259" key="17">
    <source>
        <dbReference type="PROSITE" id="PS50011"/>
    </source>
</evidence>
<keyword evidence="5" id="KW-0723">Serine/threonine-protein kinase</keyword>
<accession>A0AAV6Y717</accession>
<comment type="similarity">
    <text evidence="2">In the N-terminal section; belongs to the leguminous lectin family.</text>
</comment>
<evidence type="ECO:0000256" key="5">
    <source>
        <dbReference type="ARBA" id="ARBA00022527"/>
    </source>
</evidence>
<dbReference type="AlphaFoldDB" id="A0AAV6Y717"/>
<evidence type="ECO:0000256" key="12">
    <source>
        <dbReference type="ARBA" id="ARBA00022989"/>
    </source>
</evidence>
<evidence type="ECO:0000256" key="13">
    <source>
        <dbReference type="ARBA" id="ARBA00023136"/>
    </source>
</evidence>
<keyword evidence="6" id="KW-0808">Transferase</keyword>
<evidence type="ECO:0000256" key="2">
    <source>
        <dbReference type="ARBA" id="ARBA00008536"/>
    </source>
</evidence>
<dbReference type="Gene3D" id="3.30.200.20">
    <property type="entry name" value="Phosphorylase Kinase, domain 1"/>
    <property type="match status" value="1"/>
</dbReference>
<dbReference type="GO" id="GO:0005524">
    <property type="term" value="F:ATP binding"/>
    <property type="evidence" value="ECO:0007669"/>
    <property type="project" value="UniProtKB-KW"/>
</dbReference>
<comment type="similarity">
    <text evidence="3">In the C-terminal section; belongs to the protein kinase superfamily. Ser/Thr protein kinase family.</text>
</comment>
<dbReference type="PANTHER" id="PTHR27003">
    <property type="entry name" value="OS07G0166700 PROTEIN"/>
    <property type="match status" value="1"/>
</dbReference>
<keyword evidence="14" id="KW-0675">Receptor</keyword>
<dbReference type="InterPro" id="IPR001245">
    <property type="entry name" value="Ser-Thr/Tyr_kinase_cat_dom"/>
</dbReference>
<evidence type="ECO:0000256" key="10">
    <source>
        <dbReference type="ARBA" id="ARBA00022777"/>
    </source>
</evidence>
<dbReference type="GO" id="GO:0009506">
    <property type="term" value="C:plasmodesma"/>
    <property type="evidence" value="ECO:0007669"/>
    <property type="project" value="TreeGrafter"/>
</dbReference>
<protein>
    <recommendedName>
        <fullName evidence="17">Protein kinase domain-containing protein</fullName>
    </recommendedName>
</protein>
<proteinExistence type="inferred from homology"/>
<keyword evidence="15" id="KW-0325">Glycoprotein</keyword>
<dbReference type="CDD" id="cd14066">
    <property type="entry name" value="STKc_IRAK"/>
    <property type="match status" value="1"/>
</dbReference>
<evidence type="ECO:0000256" key="14">
    <source>
        <dbReference type="ARBA" id="ARBA00023170"/>
    </source>
</evidence>
<keyword evidence="13" id="KW-0472">Membrane</keyword>
<sequence length="948" mass="105717">MNPYPVSIALLVFCFLKISAATSNILTNHFTGDVSINCGSSGTSASSNGRDWPVDIHSKASSFLEIKGSSTTSTTVHISAYPVPYRTTRISRSQFSYEFFKLNSGEKILRLHFNPAPYKGFKRFKDLFTVEAGPFILLSNFSASLTADALGCPPGLYYFHGGDVNGVFQVVGQESLVLVDNNTALEIVHRLNIKHDSASSSADDTSDIFGMWETVNNRKANNITWRVSVDVGFRYLVRLHFSKLGFKMAETASLMFKIYINEMIANTNYIGTVSEGDEDNSIPWFQDYIVMMKGCKQEGKRDLLIHLQSNDEFIDGYGPLKGFEIMKLSNLENSLASPHPLPSPNDSSHGTIQNLRQVIGHRNTVATVAITILALVNITIHMLVQIGEATSIEEENMPSATAEDGFGKVYKGIIDNGRETVAIKRLKSNSKQGAREFLTEIETLTELRHVNLVSLIGYCSKHKEMFLIYEYVACGTLADHLYKLARNNDNSSSLTWKQRLNICIGAGRGLDYLHTGHSLVHRDVKASNILVDEYFTAKVSDFGLAKHENRSKLQSHVSTNVKGRFGYLDPHYLTTGKLTRKRDTYSFGVVLLEVLCGRPTLDTRMAEDEQILAKWARENINTGKIGEIVASNLRDEISKDSLKAFVEIAEKCLHEEPKKRPTMAQVVLQLEFALEQQESTKSLVPNRITSHLNDDLRPCNNETNLPVSNGQLRMASTDVQNFATPTSVDRKVFTAEPSRRKDKPLRLWPWDAFWKRVKTSTKNELLLSVSKMLGNGFKCQIDVPAIPVDEFKDSTDNFGPKVLYWNYGYNAAVARRSGGAAADSPPEATSSSTCSVGAIERYFVDLDFAAEFEIARPTNSYDRLFQCLPRVFVEKATIEADFEGDERRREAIVEKRRPNSAAVGKHRFMQNSGSDLSGARRPIPATFTAAKRSRVTEFSAAPLDLTPP</sequence>
<dbReference type="InterPro" id="IPR011009">
    <property type="entry name" value="Kinase-like_dom_sf"/>
</dbReference>
<dbReference type="SUPFAM" id="SSF56112">
    <property type="entry name" value="Protein kinase-like (PK-like)"/>
    <property type="match status" value="1"/>
</dbReference>
<evidence type="ECO:0000256" key="1">
    <source>
        <dbReference type="ARBA" id="ARBA00004251"/>
    </source>
</evidence>
<dbReference type="GO" id="GO:0002229">
    <property type="term" value="P:defense response to oomycetes"/>
    <property type="evidence" value="ECO:0007669"/>
    <property type="project" value="UniProtKB-ARBA"/>
</dbReference>
<dbReference type="FunFam" id="1.10.510.10:FF:000240">
    <property type="entry name" value="Lectin-domain containing receptor kinase A4.3"/>
    <property type="match status" value="1"/>
</dbReference>
<dbReference type="GO" id="GO:0004714">
    <property type="term" value="F:transmembrane receptor protein tyrosine kinase activity"/>
    <property type="evidence" value="ECO:0007669"/>
    <property type="project" value="InterPro"/>
</dbReference>
<comment type="subcellular location">
    <subcellularLocation>
        <location evidence="1">Cell membrane</location>
        <topology evidence="1">Single-pass type I membrane protein</topology>
    </subcellularLocation>
</comment>
<evidence type="ECO:0000256" key="9">
    <source>
        <dbReference type="ARBA" id="ARBA00022741"/>
    </source>
</evidence>
<evidence type="ECO:0000313" key="19">
    <source>
        <dbReference type="Proteomes" id="UP000826271"/>
    </source>
</evidence>
<keyword evidence="11" id="KW-0067">ATP-binding</keyword>
<dbReference type="InterPro" id="IPR021720">
    <property type="entry name" value="Malectin_dom"/>
</dbReference>
<dbReference type="GO" id="GO:0005886">
    <property type="term" value="C:plasma membrane"/>
    <property type="evidence" value="ECO:0007669"/>
    <property type="project" value="UniProtKB-SubCell"/>
</dbReference>
<keyword evidence="8 16" id="KW-0732">Signal</keyword>
<name>A0AAV6Y717_9LAMI</name>
<dbReference type="SMART" id="SM00220">
    <property type="entry name" value="S_TKc"/>
    <property type="match status" value="1"/>
</dbReference>
<keyword evidence="7" id="KW-0812">Transmembrane</keyword>
<dbReference type="PROSITE" id="PS50011">
    <property type="entry name" value="PROTEIN_KINASE_DOM"/>
    <property type="match status" value="1"/>
</dbReference>
<dbReference type="Gene3D" id="2.60.120.430">
    <property type="entry name" value="Galactose-binding lectin"/>
    <property type="match status" value="2"/>
</dbReference>
<evidence type="ECO:0000256" key="6">
    <source>
        <dbReference type="ARBA" id="ARBA00022679"/>
    </source>
</evidence>
<dbReference type="InterPro" id="IPR006502">
    <property type="entry name" value="PDDEXK-like"/>
</dbReference>
<feature type="signal peptide" evidence="16">
    <location>
        <begin position="1"/>
        <end position="21"/>
    </location>
</feature>
<dbReference type="PANTHER" id="PTHR27003:SF467">
    <property type="entry name" value="PROTEIN KINASE DOMAIN-CONTAINING PROTEIN"/>
    <property type="match status" value="1"/>
</dbReference>
<gene>
    <name evidence="18" type="ORF">BUALT_Bualt02G0000300</name>
</gene>
<dbReference type="Pfam" id="PF11721">
    <property type="entry name" value="Malectin"/>
    <property type="match status" value="1"/>
</dbReference>
<organism evidence="18 19">
    <name type="scientific">Buddleja alternifolia</name>
    <dbReference type="NCBI Taxonomy" id="168488"/>
    <lineage>
        <taxon>Eukaryota</taxon>
        <taxon>Viridiplantae</taxon>
        <taxon>Streptophyta</taxon>
        <taxon>Embryophyta</taxon>
        <taxon>Tracheophyta</taxon>
        <taxon>Spermatophyta</taxon>
        <taxon>Magnoliopsida</taxon>
        <taxon>eudicotyledons</taxon>
        <taxon>Gunneridae</taxon>
        <taxon>Pentapetalae</taxon>
        <taxon>asterids</taxon>
        <taxon>lamiids</taxon>
        <taxon>Lamiales</taxon>
        <taxon>Scrophulariaceae</taxon>
        <taxon>Buddlejeae</taxon>
        <taxon>Buddleja</taxon>
    </lineage>
</organism>
<dbReference type="Proteomes" id="UP000826271">
    <property type="component" value="Unassembled WGS sequence"/>
</dbReference>
<comment type="caution">
    <text evidence="18">The sequence shown here is derived from an EMBL/GenBank/DDBJ whole genome shotgun (WGS) entry which is preliminary data.</text>
</comment>
<dbReference type="Gene3D" id="1.10.510.10">
    <property type="entry name" value="Transferase(Phosphotransferase) domain 1"/>
    <property type="match status" value="1"/>
</dbReference>
<dbReference type="FunFam" id="3.30.200.20:FF:000039">
    <property type="entry name" value="receptor-like protein kinase FERONIA"/>
    <property type="match status" value="1"/>
</dbReference>
<dbReference type="InterPro" id="IPR000719">
    <property type="entry name" value="Prot_kinase_dom"/>
</dbReference>
<keyword evidence="4" id="KW-1003">Cell membrane</keyword>
<evidence type="ECO:0000256" key="15">
    <source>
        <dbReference type="ARBA" id="ARBA00023180"/>
    </source>
</evidence>
<keyword evidence="19" id="KW-1185">Reference proteome</keyword>
<feature type="chain" id="PRO_5043899591" description="Protein kinase domain-containing protein" evidence="16">
    <location>
        <begin position="22"/>
        <end position="948"/>
    </location>
</feature>
<evidence type="ECO:0000256" key="11">
    <source>
        <dbReference type="ARBA" id="ARBA00022840"/>
    </source>
</evidence>
<evidence type="ECO:0000256" key="16">
    <source>
        <dbReference type="SAM" id="SignalP"/>
    </source>
</evidence>
<feature type="domain" description="Protein kinase" evidence="17">
    <location>
        <begin position="395"/>
        <end position="673"/>
    </location>
</feature>
<dbReference type="Pfam" id="PF04720">
    <property type="entry name" value="PDDEXK_6"/>
    <property type="match status" value="1"/>
</dbReference>
<dbReference type="GO" id="GO:0004674">
    <property type="term" value="F:protein serine/threonine kinase activity"/>
    <property type="evidence" value="ECO:0007669"/>
    <property type="project" value="UniProtKB-KW"/>
</dbReference>
<evidence type="ECO:0000256" key="3">
    <source>
        <dbReference type="ARBA" id="ARBA00010217"/>
    </source>
</evidence>
<evidence type="ECO:0000256" key="7">
    <source>
        <dbReference type="ARBA" id="ARBA00022692"/>
    </source>
</evidence>
<evidence type="ECO:0000256" key="8">
    <source>
        <dbReference type="ARBA" id="ARBA00022729"/>
    </source>
</evidence>
<reference evidence="18" key="1">
    <citation type="submission" date="2019-10" db="EMBL/GenBank/DDBJ databases">
        <authorList>
            <person name="Zhang R."/>
            <person name="Pan Y."/>
            <person name="Wang J."/>
            <person name="Ma R."/>
            <person name="Yu S."/>
        </authorList>
    </citation>
    <scope>NUCLEOTIDE SEQUENCE</scope>
    <source>
        <strain evidence="18">LA-IB0</strain>
        <tissue evidence="18">Leaf</tissue>
    </source>
</reference>
<dbReference type="InterPro" id="IPR045272">
    <property type="entry name" value="ANXUR1/2-like"/>
</dbReference>